<sequence length="138" mass="16070">GCRAGERNDDHQHGRHRRVRRRRRHRDDQRRARERRAGAGRLADGRPVRPGGGDLQPAGAGDGRRRHRALRRGRARPLRCRGRSGRQQRRQLHHRRDRPDGALRLQRRAPARPAGLRPRRVRRDGGGRVGQRDARRPL</sequence>
<reference evidence="2" key="1">
    <citation type="submission" date="2020-02" db="EMBL/GenBank/DDBJ databases">
        <authorList>
            <person name="Meier V. D."/>
        </authorList>
    </citation>
    <scope>NUCLEOTIDE SEQUENCE</scope>
    <source>
        <strain evidence="2">AVDCRST_MAG39</strain>
    </source>
</reference>
<feature type="non-terminal residue" evidence="2">
    <location>
        <position position="138"/>
    </location>
</feature>
<evidence type="ECO:0000313" key="2">
    <source>
        <dbReference type="EMBL" id="CAA9501507.1"/>
    </source>
</evidence>
<dbReference type="EMBL" id="CADCVW010000055">
    <property type="protein sequence ID" value="CAA9501507.1"/>
    <property type="molecule type" value="Genomic_DNA"/>
</dbReference>
<feature type="region of interest" description="Disordered" evidence="1">
    <location>
        <begin position="1"/>
        <end position="138"/>
    </location>
</feature>
<dbReference type="AlphaFoldDB" id="A0A6J4SN33"/>
<proteinExistence type="predicted"/>
<feature type="compositionally biased region" description="Basic residues" evidence="1">
    <location>
        <begin position="13"/>
        <end position="25"/>
    </location>
</feature>
<name>A0A6J4SN33_9SPHN</name>
<feature type="compositionally biased region" description="Basic and acidic residues" evidence="1">
    <location>
        <begin position="123"/>
        <end position="138"/>
    </location>
</feature>
<feature type="compositionally biased region" description="Basic and acidic residues" evidence="1">
    <location>
        <begin position="26"/>
        <end position="47"/>
    </location>
</feature>
<protein>
    <submittedName>
        <fullName evidence="2">Uncharacterized protein</fullName>
    </submittedName>
</protein>
<accession>A0A6J4SN33</accession>
<gene>
    <name evidence="2" type="ORF">AVDCRST_MAG39-1345</name>
</gene>
<evidence type="ECO:0000256" key="1">
    <source>
        <dbReference type="SAM" id="MobiDB-lite"/>
    </source>
</evidence>
<feature type="compositionally biased region" description="Basic and acidic residues" evidence="1">
    <location>
        <begin position="1"/>
        <end position="12"/>
    </location>
</feature>
<feature type="non-terminal residue" evidence="2">
    <location>
        <position position="1"/>
    </location>
</feature>
<organism evidence="2">
    <name type="scientific">uncultured Sphingomonadaceae bacterium</name>
    <dbReference type="NCBI Taxonomy" id="169976"/>
    <lineage>
        <taxon>Bacteria</taxon>
        <taxon>Pseudomonadati</taxon>
        <taxon>Pseudomonadota</taxon>
        <taxon>Alphaproteobacteria</taxon>
        <taxon>Sphingomonadales</taxon>
        <taxon>Sphingomonadaceae</taxon>
        <taxon>environmental samples</taxon>
    </lineage>
</organism>
<feature type="compositionally biased region" description="Basic residues" evidence="1">
    <location>
        <begin position="64"/>
        <end position="96"/>
    </location>
</feature>